<dbReference type="GO" id="GO:0008983">
    <property type="term" value="F:protein-glutamate O-methyltransferase activity"/>
    <property type="evidence" value="ECO:0007669"/>
    <property type="project" value="UniProtKB-EC"/>
</dbReference>
<comment type="catalytic activity">
    <reaction evidence="1 5">
        <text>L-glutamyl-[protein] + S-adenosyl-L-methionine = [protein]-L-glutamate 5-O-methyl ester + S-adenosyl-L-homocysteine</text>
        <dbReference type="Rhea" id="RHEA:24452"/>
        <dbReference type="Rhea" id="RHEA-COMP:10208"/>
        <dbReference type="Rhea" id="RHEA-COMP:10311"/>
        <dbReference type="ChEBI" id="CHEBI:29973"/>
        <dbReference type="ChEBI" id="CHEBI:57856"/>
        <dbReference type="ChEBI" id="CHEBI:59789"/>
        <dbReference type="ChEBI" id="CHEBI:82795"/>
        <dbReference type="EC" id="2.1.1.80"/>
    </reaction>
</comment>
<dbReference type="OrthoDB" id="9816309at2"/>
<dbReference type="InterPro" id="IPR000780">
    <property type="entry name" value="CheR_MeTrfase"/>
</dbReference>
<keyword evidence="9" id="KW-1185">Reference proteome</keyword>
<keyword evidence="4 5" id="KW-0949">S-adenosyl-L-methionine</keyword>
<evidence type="ECO:0000256" key="3">
    <source>
        <dbReference type="ARBA" id="ARBA00022679"/>
    </source>
</evidence>
<dbReference type="SMART" id="SM00138">
    <property type="entry name" value="MeTrc"/>
    <property type="match status" value="1"/>
</dbReference>
<keyword evidence="2 5" id="KW-0489">Methyltransferase</keyword>
<feature type="binding site" evidence="6">
    <location>
        <position position="89"/>
    </location>
    <ligand>
        <name>S-adenosyl-L-methionine</name>
        <dbReference type="ChEBI" id="CHEBI:59789"/>
    </ligand>
</feature>
<dbReference type="Proteomes" id="UP000031572">
    <property type="component" value="Unassembled WGS sequence"/>
</dbReference>
<dbReference type="InterPro" id="IPR050903">
    <property type="entry name" value="Bact_Chemotaxis_MeTrfase"/>
</dbReference>
<dbReference type="SUPFAM" id="SSF53335">
    <property type="entry name" value="S-adenosyl-L-methionine-dependent methyltransferases"/>
    <property type="match status" value="1"/>
</dbReference>
<dbReference type="STRING" id="709839.TSA66_17440"/>
<dbReference type="Pfam" id="PF03705">
    <property type="entry name" value="CheR_N"/>
    <property type="match status" value="1"/>
</dbReference>
<evidence type="ECO:0000256" key="2">
    <source>
        <dbReference type="ARBA" id="ARBA00022603"/>
    </source>
</evidence>
<dbReference type="Gene3D" id="1.10.155.10">
    <property type="entry name" value="Chemotaxis receptor methyltransferase CheR, N-terminal domain"/>
    <property type="match status" value="1"/>
</dbReference>
<dbReference type="PROSITE" id="PS50123">
    <property type="entry name" value="CHER"/>
    <property type="match status" value="1"/>
</dbReference>
<feature type="binding site" evidence="6">
    <location>
        <position position="149"/>
    </location>
    <ligand>
        <name>S-adenosyl-L-methionine</name>
        <dbReference type="ChEBI" id="CHEBI:59789"/>
    </ligand>
</feature>
<dbReference type="PANTHER" id="PTHR24422">
    <property type="entry name" value="CHEMOTAXIS PROTEIN METHYLTRANSFERASE"/>
    <property type="match status" value="1"/>
</dbReference>
<dbReference type="PRINTS" id="PR00996">
    <property type="entry name" value="CHERMTFRASE"/>
</dbReference>
<dbReference type="InterPro" id="IPR022642">
    <property type="entry name" value="CheR_C"/>
</dbReference>
<sequence length="297" mass="33859">MNSVRPNKSDAIKEFEFTARDFERVRGLIYKRAGIALAESKQEMVYSRLARRLRATGIRSFQAYLDTLESKGDDSEWEAFTNALTTNLTSFFREAHHFPILADHVRNRKEPISIWCCASSTGEEPYSIAMTLCEALGTLTPQAHIVATDIDTNVLNTASSGIYALDRLDKMQPERAKRFFLKGKGQQEGLVRVRPELREMVTFKQLNLLADSWPISGQFDAIFCRNVMIYFDKPTQSKILSRFVPLMKPDALLFAGHSENFLYVSDAFKLRGKTVYELDPHRAAGRPAPPRRLEKEL</sequence>
<dbReference type="PANTHER" id="PTHR24422:SF19">
    <property type="entry name" value="CHEMOTAXIS PROTEIN METHYLTRANSFERASE"/>
    <property type="match status" value="1"/>
</dbReference>
<dbReference type="InterPro" id="IPR029063">
    <property type="entry name" value="SAM-dependent_MTases_sf"/>
</dbReference>
<dbReference type="EMBL" id="JWJG01000028">
    <property type="protein sequence ID" value="KIF82179.1"/>
    <property type="molecule type" value="Genomic_DNA"/>
</dbReference>
<feature type="domain" description="CheR-type methyltransferase" evidence="7">
    <location>
        <begin position="10"/>
        <end position="281"/>
    </location>
</feature>
<dbReference type="AlphaFoldDB" id="A0A0C2BQ19"/>
<dbReference type="EC" id="2.1.1.80" evidence="5"/>
<dbReference type="InterPro" id="IPR036804">
    <property type="entry name" value="CheR_N_sf"/>
</dbReference>
<evidence type="ECO:0000313" key="9">
    <source>
        <dbReference type="Proteomes" id="UP000031572"/>
    </source>
</evidence>
<accession>A0A0C2BQ19</accession>
<evidence type="ECO:0000256" key="4">
    <source>
        <dbReference type="ARBA" id="ARBA00022691"/>
    </source>
</evidence>
<dbReference type="InterPro" id="IPR026024">
    <property type="entry name" value="Chemotaxis_MeTrfase_CheR"/>
</dbReference>
<evidence type="ECO:0000259" key="7">
    <source>
        <dbReference type="PROSITE" id="PS50123"/>
    </source>
</evidence>
<dbReference type="Gene3D" id="3.40.50.150">
    <property type="entry name" value="Vaccinia Virus protein VP39"/>
    <property type="match status" value="1"/>
</dbReference>
<feature type="binding site" evidence="6">
    <location>
        <position position="124"/>
    </location>
    <ligand>
        <name>S-adenosyl-L-methionine</name>
        <dbReference type="ChEBI" id="CHEBI:59789"/>
    </ligand>
</feature>
<dbReference type="RefSeq" id="WP_040040856.1">
    <property type="nucleotide sequence ID" value="NZ_JWJG01000028.1"/>
</dbReference>
<dbReference type="Pfam" id="PF01739">
    <property type="entry name" value="CheR"/>
    <property type="match status" value="1"/>
</dbReference>
<feature type="binding site" evidence="6">
    <location>
        <position position="87"/>
    </location>
    <ligand>
        <name>S-adenosyl-L-methionine</name>
        <dbReference type="ChEBI" id="CHEBI:59789"/>
    </ligand>
</feature>
<dbReference type="GO" id="GO:0032259">
    <property type="term" value="P:methylation"/>
    <property type="evidence" value="ECO:0007669"/>
    <property type="project" value="UniProtKB-KW"/>
</dbReference>
<evidence type="ECO:0000313" key="8">
    <source>
        <dbReference type="EMBL" id="KIF82179.1"/>
    </source>
</evidence>
<keyword evidence="3 5" id="KW-0808">Transferase</keyword>
<name>A0A0C2BQ19_9BURK</name>
<gene>
    <name evidence="8" type="ORF">TSA66_17440</name>
</gene>
<proteinExistence type="predicted"/>
<protein>
    <recommendedName>
        <fullName evidence="5">Chemotaxis protein methyltransferase</fullName>
        <ecNumber evidence="5">2.1.1.80</ecNumber>
    </recommendedName>
</protein>
<feature type="binding site" evidence="6">
    <location>
        <begin position="225"/>
        <end position="226"/>
    </location>
    <ligand>
        <name>S-adenosyl-L-methionine</name>
        <dbReference type="ChEBI" id="CHEBI:59789"/>
    </ligand>
</feature>
<evidence type="ECO:0000256" key="1">
    <source>
        <dbReference type="ARBA" id="ARBA00001541"/>
    </source>
</evidence>
<dbReference type="InterPro" id="IPR022641">
    <property type="entry name" value="CheR_N"/>
</dbReference>
<evidence type="ECO:0000256" key="5">
    <source>
        <dbReference type="PIRNR" id="PIRNR000410"/>
    </source>
</evidence>
<comment type="function">
    <text evidence="5">Methylation of the membrane-bound methyl-accepting chemotaxis proteins (MCP) to form gamma-glutamyl methyl ester residues in MCP.</text>
</comment>
<feature type="binding site" evidence="6">
    <location>
        <begin position="207"/>
        <end position="208"/>
    </location>
    <ligand>
        <name>S-adenosyl-L-methionine</name>
        <dbReference type="ChEBI" id="CHEBI:59789"/>
    </ligand>
</feature>
<dbReference type="SUPFAM" id="SSF47757">
    <property type="entry name" value="Chemotaxis receptor methyltransferase CheR, N-terminal domain"/>
    <property type="match status" value="1"/>
</dbReference>
<feature type="binding site" evidence="6">
    <location>
        <position position="93"/>
    </location>
    <ligand>
        <name>S-adenosyl-L-methionine</name>
        <dbReference type="ChEBI" id="CHEBI:59789"/>
    </ligand>
</feature>
<organism evidence="8 9">
    <name type="scientific">Noviherbaspirillum autotrophicum</name>
    <dbReference type="NCBI Taxonomy" id="709839"/>
    <lineage>
        <taxon>Bacteria</taxon>
        <taxon>Pseudomonadati</taxon>
        <taxon>Pseudomonadota</taxon>
        <taxon>Betaproteobacteria</taxon>
        <taxon>Burkholderiales</taxon>
        <taxon>Oxalobacteraceae</taxon>
        <taxon>Noviherbaspirillum</taxon>
    </lineage>
</organism>
<dbReference type="PIRSF" id="PIRSF000410">
    <property type="entry name" value="CheR"/>
    <property type="match status" value="1"/>
</dbReference>
<reference evidence="8 9" key="1">
    <citation type="submission" date="2014-12" db="EMBL/GenBank/DDBJ databases">
        <title>Denitrispirillum autotrophicum gen. nov., sp. nov., Denitrifying, Facultatively Autotrophic Bacteria Isolated from Rice Paddy Soil.</title>
        <authorList>
            <person name="Ishii S."/>
            <person name="Ashida N."/>
            <person name="Ohno H."/>
            <person name="Otsuka S."/>
            <person name="Yokota A."/>
            <person name="Senoo K."/>
        </authorList>
    </citation>
    <scope>NUCLEOTIDE SEQUENCE [LARGE SCALE GENOMIC DNA]</scope>
    <source>
        <strain evidence="8 9">TSA66</strain>
    </source>
</reference>
<comment type="caution">
    <text evidence="8">The sequence shown here is derived from an EMBL/GenBank/DDBJ whole genome shotgun (WGS) entry which is preliminary data.</text>
</comment>
<evidence type="ECO:0000256" key="6">
    <source>
        <dbReference type="PIRSR" id="PIRSR000410-1"/>
    </source>
</evidence>